<dbReference type="Pfam" id="PF19614">
    <property type="entry name" value="DUF6119"/>
    <property type="match status" value="1"/>
</dbReference>
<sequence>MRKDYTVDEAIRDNKKLAEQAATTGRLFHEQTGGSHPGWLGFINAFVVGDPLKLQNQSCSAVLFLDVTTGKKSKRTFAFAFGAAHLSLQANAFERNFGLKVALNSVARANLKNVDVATLDATSFQKRVQASRKSDLGGFGIDVERDLFRLAGGVPTDTDFANSLAGRDALTLNARISPATIADKCRKALQLFEAQDYKKDYAFIDQITPVREVDITEALDDLIYNEVQLLLADQPSDLHLTIPEVIDPEQSHEIGFFGVGFRSGSKRAYGELTIEDYIHELKNGRPAELTSIQDIKASHEIRVVIDGQGQRPNRRKVYDCMVFETMHKGSTYVLFAGDWYCVDNNFYRSVEADFQKILSNKPLVAKTKALNERELIKELDADPDLLLLDQVKVSPASATGANIEPCDFLSRDKAFIHLKDGHGSDPISHLWNQGVVSAESFVRDATFRNEMRTKALKRQRETKKKGFENVLPDGRQKKPTTSEYRIVYGIMRHAYKSSKKLGLPFFSKVSLRSATQRLELMGYTVEVHLIEKQHA</sequence>
<proteinExistence type="predicted"/>
<evidence type="ECO:0000313" key="2">
    <source>
        <dbReference type="Proteomes" id="UP001184150"/>
    </source>
</evidence>
<dbReference type="EMBL" id="JAVDRD010000019">
    <property type="protein sequence ID" value="MDR6513300.1"/>
    <property type="molecule type" value="Genomic_DNA"/>
</dbReference>
<dbReference type="InterPro" id="IPR026487">
    <property type="entry name" value="CHP04141"/>
</dbReference>
<dbReference type="Proteomes" id="UP001184150">
    <property type="component" value="Unassembled WGS sequence"/>
</dbReference>
<protein>
    <submittedName>
        <fullName evidence="1">Uncharacterized protein (TIGR04141 family)</fullName>
    </submittedName>
</protein>
<keyword evidence="2" id="KW-1185">Reference proteome</keyword>
<name>A0ABU1MSJ3_9SPHN</name>
<comment type="caution">
    <text evidence="1">The sequence shown here is derived from an EMBL/GenBank/DDBJ whole genome shotgun (WGS) entry which is preliminary data.</text>
</comment>
<organism evidence="1 2">
    <name type="scientific">Novosphingobium capsulatum</name>
    <dbReference type="NCBI Taxonomy" id="13688"/>
    <lineage>
        <taxon>Bacteria</taxon>
        <taxon>Pseudomonadati</taxon>
        <taxon>Pseudomonadota</taxon>
        <taxon>Alphaproteobacteria</taxon>
        <taxon>Sphingomonadales</taxon>
        <taxon>Sphingomonadaceae</taxon>
        <taxon>Novosphingobium</taxon>
    </lineage>
</organism>
<reference evidence="1 2" key="1">
    <citation type="submission" date="2023-07" db="EMBL/GenBank/DDBJ databases">
        <title>Sorghum-associated microbial communities from plants grown in Nebraska, USA.</title>
        <authorList>
            <person name="Schachtman D."/>
        </authorList>
    </citation>
    <scope>NUCLEOTIDE SEQUENCE [LARGE SCALE GENOMIC DNA]</scope>
    <source>
        <strain evidence="1 2">DS1027</strain>
    </source>
</reference>
<dbReference type="NCBIfam" id="TIGR04141">
    <property type="entry name" value="TIGR04141 family sporadically distributed protein"/>
    <property type="match status" value="1"/>
</dbReference>
<accession>A0ABU1MSJ3</accession>
<evidence type="ECO:0000313" key="1">
    <source>
        <dbReference type="EMBL" id="MDR6513300.1"/>
    </source>
</evidence>
<gene>
    <name evidence="1" type="ORF">J2792_004193</name>
</gene>